<dbReference type="PANTHER" id="PTHR33649">
    <property type="entry name" value="PAR1 PROTEIN"/>
    <property type="match status" value="1"/>
</dbReference>
<name>A0A6A6ME30_HEVBR</name>
<keyword evidence="1" id="KW-0732">Signal</keyword>
<feature type="chain" id="PRO_5025417016" description="PAR1 protein" evidence="1">
    <location>
        <begin position="19"/>
        <end position="186"/>
    </location>
</feature>
<evidence type="ECO:0008006" key="4">
    <source>
        <dbReference type="Google" id="ProtNLM"/>
    </source>
</evidence>
<gene>
    <name evidence="2" type="ORF">GH714_027569</name>
</gene>
<evidence type="ECO:0000256" key="1">
    <source>
        <dbReference type="SAM" id="SignalP"/>
    </source>
</evidence>
<keyword evidence="3" id="KW-1185">Reference proteome</keyword>
<dbReference type="AlphaFoldDB" id="A0A6A6ME30"/>
<organism evidence="2 3">
    <name type="scientific">Hevea brasiliensis</name>
    <name type="common">Para rubber tree</name>
    <name type="synonym">Siphonia brasiliensis</name>
    <dbReference type="NCBI Taxonomy" id="3981"/>
    <lineage>
        <taxon>Eukaryota</taxon>
        <taxon>Viridiplantae</taxon>
        <taxon>Streptophyta</taxon>
        <taxon>Embryophyta</taxon>
        <taxon>Tracheophyta</taxon>
        <taxon>Spermatophyta</taxon>
        <taxon>Magnoliopsida</taxon>
        <taxon>eudicotyledons</taxon>
        <taxon>Gunneridae</taxon>
        <taxon>Pentapetalae</taxon>
        <taxon>rosids</taxon>
        <taxon>fabids</taxon>
        <taxon>Malpighiales</taxon>
        <taxon>Euphorbiaceae</taxon>
        <taxon>Crotonoideae</taxon>
        <taxon>Micrandreae</taxon>
        <taxon>Hevea</taxon>
    </lineage>
</organism>
<evidence type="ECO:0000313" key="2">
    <source>
        <dbReference type="EMBL" id="KAF2311950.1"/>
    </source>
</evidence>
<protein>
    <recommendedName>
        <fullName evidence="4">PAR1 protein</fullName>
    </recommendedName>
</protein>
<dbReference type="PANTHER" id="PTHR33649:SF16">
    <property type="entry name" value="PAR1 PROTEIN"/>
    <property type="match status" value="1"/>
</dbReference>
<dbReference type="Pfam" id="PF06521">
    <property type="entry name" value="PAR1"/>
    <property type="match status" value="1"/>
</dbReference>
<dbReference type="Proteomes" id="UP000467840">
    <property type="component" value="Chromosome 14"/>
</dbReference>
<accession>A0A6A6ME30</accession>
<feature type="signal peptide" evidence="1">
    <location>
        <begin position="1"/>
        <end position="18"/>
    </location>
</feature>
<proteinExistence type="predicted"/>
<dbReference type="InterPro" id="IPR009489">
    <property type="entry name" value="PAR1"/>
</dbReference>
<dbReference type="EMBL" id="JAAGAX010000006">
    <property type="protein sequence ID" value="KAF2311950.1"/>
    <property type="molecule type" value="Genomic_DNA"/>
</dbReference>
<reference evidence="2 3" key="1">
    <citation type="journal article" date="2020" name="Mol. Plant">
        <title>The Chromosome-Based Rubber Tree Genome Provides New Insights into Spurge Genome Evolution and Rubber Biosynthesis.</title>
        <authorList>
            <person name="Liu J."/>
            <person name="Shi C."/>
            <person name="Shi C.C."/>
            <person name="Li W."/>
            <person name="Zhang Q.J."/>
            <person name="Zhang Y."/>
            <person name="Li K."/>
            <person name="Lu H.F."/>
            <person name="Shi C."/>
            <person name="Zhu S.T."/>
            <person name="Xiao Z.Y."/>
            <person name="Nan H."/>
            <person name="Yue Y."/>
            <person name="Zhu X.G."/>
            <person name="Wu Y."/>
            <person name="Hong X.N."/>
            <person name="Fan G.Y."/>
            <person name="Tong Y."/>
            <person name="Zhang D."/>
            <person name="Mao C.L."/>
            <person name="Liu Y.L."/>
            <person name="Hao S.J."/>
            <person name="Liu W.Q."/>
            <person name="Lv M.Q."/>
            <person name="Zhang H.B."/>
            <person name="Liu Y."/>
            <person name="Hu-Tang G.R."/>
            <person name="Wang J.P."/>
            <person name="Wang J.H."/>
            <person name="Sun Y.H."/>
            <person name="Ni S.B."/>
            <person name="Chen W.B."/>
            <person name="Zhang X.C."/>
            <person name="Jiao Y.N."/>
            <person name="Eichler E.E."/>
            <person name="Li G.H."/>
            <person name="Liu X."/>
            <person name="Gao L.Z."/>
        </authorList>
    </citation>
    <scope>NUCLEOTIDE SEQUENCE [LARGE SCALE GENOMIC DNA]</scope>
    <source>
        <strain evidence="3">cv. GT1</strain>
        <tissue evidence="2">Leaf</tissue>
    </source>
</reference>
<sequence length="186" mass="19806">MALIIFLATSLLLSGALGELVCEQLPVELCSYSIASSGKRCLLENFPTKDGKVKYQCKTSEVVVDIMQEWIESDECVSACGLNRNTIGISSDTLLQPHFLAKLCSNDCYQACPNIVDLYFNLASEKEGGQVDYPDSSFLYFRNPRRALSATRNSGNSAPGPLSGGVSPAAAPISGDVDPACAPSAI</sequence>
<evidence type="ECO:0000313" key="3">
    <source>
        <dbReference type="Proteomes" id="UP000467840"/>
    </source>
</evidence>
<comment type="caution">
    <text evidence="2">The sequence shown here is derived from an EMBL/GenBank/DDBJ whole genome shotgun (WGS) entry which is preliminary data.</text>
</comment>